<comment type="subunit">
    <text evidence="2 10">Homodimer.</text>
</comment>
<dbReference type="GO" id="GO:2000786">
    <property type="term" value="P:positive regulation of autophagosome assembly"/>
    <property type="evidence" value="ECO:0007669"/>
    <property type="project" value="EnsemblMetazoa"/>
</dbReference>
<evidence type="ECO:0000313" key="14">
    <source>
        <dbReference type="Proteomes" id="UP000008549"/>
    </source>
</evidence>
<evidence type="ECO:0000256" key="2">
    <source>
        <dbReference type="ARBA" id="ARBA00011738"/>
    </source>
</evidence>
<dbReference type="GO" id="GO:0019778">
    <property type="term" value="F:Atg12 activating enzyme activity"/>
    <property type="evidence" value="ECO:0000318"/>
    <property type="project" value="GO_Central"/>
</dbReference>
<dbReference type="GO" id="GO:0006995">
    <property type="term" value="P:cellular response to nitrogen starvation"/>
    <property type="evidence" value="ECO:0000318"/>
    <property type="project" value="GO_Central"/>
</dbReference>
<evidence type="ECO:0000256" key="8">
    <source>
        <dbReference type="ARBA" id="ARBA00023006"/>
    </source>
</evidence>
<dbReference type="GO" id="GO:0005737">
    <property type="term" value="C:cytoplasm"/>
    <property type="evidence" value="ECO:0000318"/>
    <property type="project" value="GO_Central"/>
</dbReference>
<dbReference type="Gene3D" id="3.40.50.720">
    <property type="entry name" value="NAD(P)-binding Rossmann-like Domain"/>
    <property type="match status" value="1"/>
</dbReference>
<feature type="domain" description="THIF-type NAD/FAD binding fold" evidence="11">
    <location>
        <begin position="332"/>
        <end position="572"/>
    </location>
</feature>
<reference evidence="13 14" key="1">
    <citation type="journal article" date="2003" name="PLoS Biol.">
        <title>The genome sequence of Caenorhabditis briggsae: a platform for comparative genomics.</title>
        <authorList>
            <person name="Stein L.D."/>
            <person name="Bao Z."/>
            <person name="Blasiar D."/>
            <person name="Blumenthal T."/>
            <person name="Brent M.R."/>
            <person name="Chen N."/>
            <person name="Chinwalla A."/>
            <person name="Clarke L."/>
            <person name="Clee C."/>
            <person name="Coghlan A."/>
            <person name="Coulson A."/>
            <person name="D'Eustachio P."/>
            <person name="Fitch D.H."/>
            <person name="Fulton L.A."/>
            <person name="Fulton R.E."/>
            <person name="Griffiths-Jones S."/>
            <person name="Harris T.W."/>
            <person name="Hillier L.W."/>
            <person name="Kamath R."/>
            <person name="Kuwabara P.E."/>
            <person name="Mardis E.R."/>
            <person name="Marra M.A."/>
            <person name="Miner T.L."/>
            <person name="Minx P."/>
            <person name="Mullikin J.C."/>
            <person name="Plumb R.W."/>
            <person name="Rogers J."/>
            <person name="Schein J.E."/>
            <person name="Sohrmann M."/>
            <person name="Spieth J."/>
            <person name="Stajich J.E."/>
            <person name="Wei C."/>
            <person name="Willey D."/>
            <person name="Wilson R.K."/>
            <person name="Durbin R."/>
            <person name="Waterston R.H."/>
        </authorList>
    </citation>
    <scope>NUCLEOTIDE SEQUENCE [LARGE SCALE GENOMIC DNA]</scope>
    <source>
        <strain evidence="13 14">AF16</strain>
    </source>
</reference>
<comment type="function">
    <text evidence="10">E1-like activating enzyme involved in the 2 ubiquitin-like systems required for autophagy.</text>
</comment>
<dbReference type="eggNOG" id="KOG2337">
    <property type="taxonomic scope" value="Eukaryota"/>
</dbReference>
<dbReference type="OMA" id="WSFYYWF"/>
<dbReference type="Pfam" id="PF00899">
    <property type="entry name" value="ThiF"/>
    <property type="match status" value="1"/>
</dbReference>
<reference evidence="13 14" key="2">
    <citation type="journal article" date="2011" name="PLoS Genet.">
        <title>Caenorhabditis briggsae recombinant inbred line genotypes reveal inter-strain incompatibility and the evolution of recombination.</title>
        <authorList>
            <person name="Ross J.A."/>
            <person name="Koboldt D.C."/>
            <person name="Staisch J.E."/>
            <person name="Chamberlin H.M."/>
            <person name="Gupta B.P."/>
            <person name="Miller R.D."/>
            <person name="Baird S.E."/>
            <person name="Haag E.S."/>
        </authorList>
    </citation>
    <scope>NUCLEOTIDE SEQUENCE [LARGE SCALE GENOMIC DNA]</scope>
    <source>
        <strain evidence="13 14">AF16</strain>
    </source>
</reference>
<dbReference type="InterPro" id="IPR035985">
    <property type="entry name" value="Ubiquitin-activating_enz"/>
</dbReference>
<dbReference type="SUPFAM" id="SSF69572">
    <property type="entry name" value="Activating enzymes of the ubiquitin-like proteins"/>
    <property type="match status" value="1"/>
</dbReference>
<evidence type="ECO:0000313" key="15">
    <source>
        <dbReference type="WormBase" id="CBG06001"/>
    </source>
</evidence>
<dbReference type="Gene3D" id="3.40.140.100">
    <property type="entry name" value="Ubiquitin-like modifier-activating enzyme ATG7 C-terminal domain"/>
    <property type="match status" value="1"/>
</dbReference>
<keyword evidence="6 10" id="KW-0833">Ubl conjugation pathway</keyword>
<dbReference type="InParanoid" id="A8X151"/>
<dbReference type="PANTHER" id="PTHR10953:SF3">
    <property type="entry name" value="UBIQUITIN-LIKE MODIFIER-ACTIVATING ENZYME ATG7"/>
    <property type="match status" value="1"/>
</dbReference>
<dbReference type="GO" id="GO:0015031">
    <property type="term" value="P:protein transport"/>
    <property type="evidence" value="ECO:0007669"/>
    <property type="project" value="UniProtKB-UniRule"/>
</dbReference>
<dbReference type="Pfam" id="PF16420">
    <property type="entry name" value="ATG7_N"/>
    <property type="match status" value="1"/>
</dbReference>
<evidence type="ECO:0000259" key="12">
    <source>
        <dbReference type="Pfam" id="PF16420"/>
    </source>
</evidence>
<keyword evidence="7 10" id="KW-0653">Protein transport</keyword>
<evidence type="ECO:0000313" key="13">
    <source>
        <dbReference type="EMBL" id="CAP26361.2"/>
    </source>
</evidence>
<dbReference type="FunFam" id="3.40.50.720:FF:000395">
    <property type="entry name" value="ubiquitin-like modifier-activating enzyme ATG7"/>
    <property type="match status" value="1"/>
</dbReference>
<dbReference type="EMBL" id="HE600909">
    <property type="protein sequence ID" value="CAP26361.2"/>
    <property type="molecule type" value="Genomic_DNA"/>
</dbReference>
<keyword evidence="5 10" id="KW-0963">Cytoplasm</keyword>
<dbReference type="Proteomes" id="UP000008549">
    <property type="component" value="Unassembled WGS sequence"/>
</dbReference>
<evidence type="ECO:0000256" key="6">
    <source>
        <dbReference type="ARBA" id="ARBA00022786"/>
    </source>
</evidence>
<dbReference type="InterPro" id="IPR000594">
    <property type="entry name" value="ThiF_NAD_FAD-bd"/>
</dbReference>
<dbReference type="FunFam" id="3.40.140.100:FF:000008">
    <property type="entry name" value="AuTophaGy (Yeast Atg homolog)"/>
    <property type="match status" value="1"/>
</dbReference>
<dbReference type="GO" id="GO:0009792">
    <property type="term" value="P:embryo development ending in birth or egg hatching"/>
    <property type="evidence" value="ECO:0007669"/>
    <property type="project" value="EnsemblMetazoa"/>
</dbReference>
<evidence type="ECO:0000259" key="11">
    <source>
        <dbReference type="Pfam" id="PF00899"/>
    </source>
</evidence>
<evidence type="ECO:0000256" key="1">
    <source>
        <dbReference type="ARBA" id="ARBA00010931"/>
    </source>
</evidence>
<dbReference type="GO" id="GO:0008340">
    <property type="term" value="P:determination of adult lifespan"/>
    <property type="evidence" value="ECO:0007669"/>
    <property type="project" value="EnsemblMetazoa"/>
</dbReference>
<dbReference type="InterPro" id="IPR042522">
    <property type="entry name" value="Atg7_N_1"/>
</dbReference>
<evidence type="ECO:0000256" key="10">
    <source>
        <dbReference type="RuleBase" id="RU366022"/>
    </source>
</evidence>
<dbReference type="CDD" id="cd01486">
    <property type="entry name" value="Apg7"/>
    <property type="match status" value="1"/>
</dbReference>
<dbReference type="GO" id="GO:0019779">
    <property type="term" value="F:Atg8 activating enzyme activity"/>
    <property type="evidence" value="ECO:0000318"/>
    <property type="project" value="GO_Central"/>
</dbReference>
<dbReference type="GO" id="GO:0034727">
    <property type="term" value="P:piecemeal microautophagy of the nucleus"/>
    <property type="evidence" value="ECO:0000318"/>
    <property type="project" value="GO_Central"/>
</dbReference>
<dbReference type="GO" id="GO:0000045">
    <property type="term" value="P:autophagosome assembly"/>
    <property type="evidence" value="ECO:0000318"/>
    <property type="project" value="GO_Central"/>
</dbReference>
<dbReference type="FunCoup" id="A8X151">
    <property type="interactions" value="2139"/>
</dbReference>
<keyword evidence="14" id="KW-1185">Reference proteome</keyword>
<keyword evidence="4 10" id="KW-0813">Transport</keyword>
<dbReference type="NCBIfam" id="TIGR01381">
    <property type="entry name" value="E1_like_apg7"/>
    <property type="match status" value="1"/>
</dbReference>
<dbReference type="GO" id="GO:0000423">
    <property type="term" value="P:mitophagy"/>
    <property type="evidence" value="ECO:0000318"/>
    <property type="project" value="GO_Central"/>
</dbReference>
<feature type="active site" description="Glycyl thioester intermediate" evidence="9">
    <location>
        <position position="544"/>
    </location>
</feature>
<dbReference type="InterPro" id="IPR045886">
    <property type="entry name" value="ThiF/MoeB/HesA"/>
</dbReference>
<dbReference type="AlphaFoldDB" id="A8X151"/>
<proteinExistence type="inferred from homology"/>
<evidence type="ECO:0000256" key="4">
    <source>
        <dbReference type="ARBA" id="ARBA00022448"/>
    </source>
</evidence>
<comment type="subcellular location">
    <subcellularLocation>
        <location evidence="10">Cytoplasm</location>
    </subcellularLocation>
    <subcellularLocation>
        <location evidence="10">Preautophagosomal structure</location>
    </subcellularLocation>
</comment>
<evidence type="ECO:0000256" key="9">
    <source>
        <dbReference type="PIRSR" id="PIRSR606285-1"/>
    </source>
</evidence>
<accession>A8X151</accession>
<dbReference type="Gene3D" id="3.40.140.70">
    <property type="entry name" value="Ubiquitin-like modifier-activating enzyme ATG7 N-terminal domain"/>
    <property type="match status" value="1"/>
</dbReference>
<evidence type="ECO:0000256" key="7">
    <source>
        <dbReference type="ARBA" id="ARBA00022927"/>
    </source>
</evidence>
<dbReference type="WormBase" id="CBG06001">
    <property type="protein sequence ID" value="CBP15506"/>
    <property type="gene ID" value="WBGene00028347"/>
    <property type="gene designation" value="Cbr-atg-7"/>
</dbReference>
<gene>
    <name evidence="15" type="primary">atg-7</name>
    <name evidence="13" type="synonym">Cbr-atg-7</name>
    <name evidence="15" type="ORF">CBG06001</name>
    <name evidence="13" type="ORF">CBG_06001</name>
</gene>
<evidence type="ECO:0000256" key="5">
    <source>
        <dbReference type="ARBA" id="ARBA00022490"/>
    </source>
</evidence>
<dbReference type="FunFam" id="3.40.140.70:FF:000004">
    <property type="entry name" value="Ubiquitin-like modifier-activating enzyme atg7"/>
    <property type="match status" value="1"/>
</dbReference>
<keyword evidence="8 10" id="KW-0072">Autophagy</keyword>
<dbReference type="PANTHER" id="PTHR10953">
    <property type="entry name" value="UBIQUITIN-ACTIVATING ENZYME E1"/>
    <property type="match status" value="1"/>
</dbReference>
<protein>
    <recommendedName>
        <fullName evidence="3 10">Ubiquitin-like modifier-activating enzyme ATG7</fullName>
    </recommendedName>
    <alternativeName>
        <fullName evidence="10">Autophagy-related protein 7</fullName>
    </alternativeName>
</protein>
<dbReference type="InterPro" id="IPR042523">
    <property type="entry name" value="Atg7_N_2"/>
</dbReference>
<comment type="similarity">
    <text evidence="1 10">Belongs to the ATG7 family.</text>
</comment>
<organism evidence="13 14">
    <name type="scientific">Caenorhabditis briggsae</name>
    <dbReference type="NCBI Taxonomy" id="6238"/>
    <lineage>
        <taxon>Eukaryota</taxon>
        <taxon>Metazoa</taxon>
        <taxon>Ecdysozoa</taxon>
        <taxon>Nematoda</taxon>
        <taxon>Chromadorea</taxon>
        <taxon>Rhabditida</taxon>
        <taxon>Rhabditina</taxon>
        <taxon>Rhabditomorpha</taxon>
        <taxon>Rhabditoidea</taxon>
        <taxon>Rhabditidae</taxon>
        <taxon>Peloderinae</taxon>
        <taxon>Caenorhabditis</taxon>
    </lineage>
</organism>
<evidence type="ECO:0000256" key="3">
    <source>
        <dbReference type="ARBA" id="ARBA00017647"/>
    </source>
</evidence>
<dbReference type="GO" id="GO:0030163">
    <property type="term" value="P:protein catabolic process"/>
    <property type="evidence" value="ECO:0007669"/>
    <property type="project" value="EnsemblMetazoa"/>
</dbReference>
<dbReference type="HOGENOM" id="CLU_012998_2_1_1"/>
<name>A8X151_CAEBR</name>
<dbReference type="InterPro" id="IPR006285">
    <property type="entry name" value="Atg7"/>
</dbReference>
<dbReference type="InterPro" id="IPR032197">
    <property type="entry name" value="Atg7_N"/>
</dbReference>
<feature type="domain" description="Ubiquitin-like modifier-activating enzyme Atg7 N-terminal" evidence="12">
    <location>
        <begin position="3"/>
        <end position="310"/>
    </location>
</feature>
<dbReference type="GO" id="GO:0000407">
    <property type="term" value="C:phagophore assembly site"/>
    <property type="evidence" value="ECO:0000318"/>
    <property type="project" value="GO_Central"/>
</dbReference>
<dbReference type="GO" id="GO:0040024">
    <property type="term" value="P:dauer larval development"/>
    <property type="evidence" value="ECO:0007669"/>
    <property type="project" value="EnsemblMetazoa"/>
</dbReference>
<dbReference type="STRING" id="6238.A8X151"/>
<sequence>MATFVSFKTYLDTPFWREVNKRKLHEWKLDETPKPIFSQLSLCKSISYDGKKILTNSGERNSDHCRLSLSHDSFKPSNGNPNEVSISGNLILYNTRESFKAAATTKSLEELMKTEATKIWDVITTKTWLQTPHLLSSFTIIAFADLKKFHYIYKTFIPSLKYPKNPEQEAWLRFLIVNVIFLFQIPSLSTDESSLLTYYKRTLAPVFLFSKSSQEPLEIAHLESQVNPDDVLIVVADPSPNPSSAGRLVKNVVAAVAYLHSSWDHCNVISLRSSGSIEIKYSWPANADAVAQNVVPQCSGWEQHYSADLSKQFDPKIMMEEAVNLNLSLIKWRLNPDLKLERYSTLKVLILGAGTIGCNLARGIMAWGVRHISFVDNSFVSYSNPVRQSLSKFEDARKRRGKAETAVDALKEIFPSVQAFGYQLTVPMPGHTIDEKDEEQLEKDVRQLEDLIKNHDVVFLALDSREARWLPTVMASIHRKIAISVAIGFDTYVIIRHGIGLRKDSLSEDVNSEAVPYSQLSCYFCSDVTAPGNSTSDRTLDQQCTVSRSGLSMIASGFAVELLASILQHPDPLAAPASLDDNITLLGAVPHQIRGFLHRFQQIHPSVKRFEKCVACGDLIADRFQKNGWKFVRDVMNSPKHLEEVTGLDELQESVEAIDIDFDDDESVVSV</sequence>
<dbReference type="GO" id="GO:0032446">
    <property type="term" value="P:protein modification by small protein conjugation"/>
    <property type="evidence" value="ECO:0000318"/>
    <property type="project" value="GO_Central"/>
</dbReference>